<evidence type="ECO:0000256" key="1">
    <source>
        <dbReference type="ARBA" id="ARBA00005058"/>
    </source>
</evidence>
<dbReference type="Gene3D" id="3.40.50.1580">
    <property type="entry name" value="Nucleoside phosphorylase domain"/>
    <property type="match status" value="1"/>
</dbReference>
<dbReference type="NCBIfam" id="TIGR01697">
    <property type="entry name" value="PNPH-PUNA-XAPA"/>
    <property type="match status" value="1"/>
</dbReference>
<evidence type="ECO:0000256" key="4">
    <source>
        <dbReference type="ARBA" id="ARBA00022679"/>
    </source>
</evidence>
<dbReference type="NCBIfam" id="TIGR01700">
    <property type="entry name" value="PNPH"/>
    <property type="match status" value="1"/>
</dbReference>
<dbReference type="PIRSF" id="PIRSF000477">
    <property type="entry name" value="PurNPase"/>
    <property type="match status" value="1"/>
</dbReference>
<sequence length="273" mass="29889">MKDTYEKALEAAQFLRSKLPEVPEILIVLGSGLGAFADTLEHPVHVDYRLIPHLPTSTVVGHYGRQVCGYSDGKCVAAMQGRFHFYEGYTLQQATFYLRVAKLLGIEKLILTNAAGGIDPSLAPGDLMLIEDHINLMAANPLQGLNDERFGPRFPDMTEAYDPSYRAIAREEAARLGIPLRSGVYAALLGPSYETPAEIRMIRAFGAHAVGMSTVPETIVARHMGMRVLGISCITNLAAGVLERPINHDDVLEVGKQVAAHFTQLLHAVIRRM</sequence>
<dbReference type="RefSeq" id="WP_211421444.1">
    <property type="nucleotide sequence ID" value="NZ_CP072642.1"/>
</dbReference>
<dbReference type="Pfam" id="PF01048">
    <property type="entry name" value="PNP_UDP_1"/>
    <property type="match status" value="1"/>
</dbReference>
<keyword evidence="3 5" id="KW-0328">Glycosyltransferase</keyword>
<keyword evidence="8" id="KW-1185">Reference proteome</keyword>
<dbReference type="EMBL" id="CP072642">
    <property type="protein sequence ID" value="QUV93019.1"/>
    <property type="molecule type" value="Genomic_DNA"/>
</dbReference>
<dbReference type="InterPro" id="IPR011268">
    <property type="entry name" value="Purine_phosphorylase"/>
</dbReference>
<evidence type="ECO:0000259" key="6">
    <source>
        <dbReference type="Pfam" id="PF01048"/>
    </source>
</evidence>
<evidence type="ECO:0000313" key="7">
    <source>
        <dbReference type="EMBL" id="QUV93019.1"/>
    </source>
</evidence>
<gene>
    <name evidence="7" type="ORF">J8C05_06415</name>
</gene>
<evidence type="ECO:0000256" key="3">
    <source>
        <dbReference type="ARBA" id="ARBA00022676"/>
    </source>
</evidence>
<comment type="function">
    <text evidence="5">The purine nucleoside phosphorylases catalyze the phosphorolytic breakdown of the N-glycosidic bond in the beta-(deoxy)ribonucleoside molecules, with the formation of the corresponding free purine bases and pentose-1-phosphate.</text>
</comment>
<proteinExistence type="inferred from homology"/>
<evidence type="ECO:0000313" key="8">
    <source>
        <dbReference type="Proteomes" id="UP000677668"/>
    </source>
</evidence>
<dbReference type="NCBIfam" id="NF006054">
    <property type="entry name" value="PRK08202.1"/>
    <property type="match status" value="1"/>
</dbReference>
<dbReference type="PANTHER" id="PTHR11904:SF9">
    <property type="entry name" value="PURINE NUCLEOSIDE PHOSPHORYLASE-RELATED"/>
    <property type="match status" value="1"/>
</dbReference>
<dbReference type="GO" id="GO:0004731">
    <property type="term" value="F:purine-nucleoside phosphorylase activity"/>
    <property type="evidence" value="ECO:0007669"/>
    <property type="project" value="UniProtKB-EC"/>
</dbReference>
<evidence type="ECO:0000256" key="2">
    <source>
        <dbReference type="ARBA" id="ARBA00006751"/>
    </source>
</evidence>
<accession>A0ABX8AWF4</accession>
<comment type="similarity">
    <text evidence="2 5">Belongs to the PNP/MTAP phosphorylase family.</text>
</comment>
<dbReference type="Proteomes" id="UP000677668">
    <property type="component" value="Chromosome 1"/>
</dbReference>
<name>A0ABX8AWF4_9BACT</name>
<dbReference type="InterPro" id="IPR035994">
    <property type="entry name" value="Nucleoside_phosphorylase_sf"/>
</dbReference>
<comment type="pathway">
    <text evidence="1 5">Purine metabolism; purine nucleoside salvage.</text>
</comment>
<feature type="domain" description="Nucleoside phosphorylase" evidence="6">
    <location>
        <begin position="25"/>
        <end position="271"/>
    </location>
</feature>
<protein>
    <recommendedName>
        <fullName evidence="5">Purine nucleoside phosphorylase</fullName>
        <ecNumber evidence="5">2.4.2.1</ecNumber>
    </recommendedName>
    <alternativeName>
        <fullName evidence="5">Inosine-guanosine phosphorylase</fullName>
    </alternativeName>
</protein>
<dbReference type="SUPFAM" id="SSF53167">
    <property type="entry name" value="Purine and uridine phosphorylases"/>
    <property type="match status" value="1"/>
</dbReference>
<reference evidence="7 8" key="1">
    <citation type="submission" date="2021-03" db="EMBL/GenBank/DDBJ databases">
        <title>Genomic and phenotypic characterization of Chloracidobacterium isolates provides evidence for multiple species.</title>
        <authorList>
            <person name="Saini M.K."/>
            <person name="Costas A.M.G."/>
            <person name="Tank M."/>
            <person name="Bryant D.A."/>
        </authorList>
    </citation>
    <scope>NUCLEOTIDE SEQUENCE [LARGE SCALE GENOMIC DNA]</scope>
    <source>
        <strain evidence="7 8">N</strain>
    </source>
</reference>
<keyword evidence="4 5" id="KW-0808">Transferase</keyword>
<dbReference type="CDD" id="cd09009">
    <property type="entry name" value="PNP-EcPNPII_like"/>
    <property type="match status" value="1"/>
</dbReference>
<evidence type="ECO:0000256" key="5">
    <source>
        <dbReference type="PIRNR" id="PIRNR000477"/>
    </source>
</evidence>
<dbReference type="PANTHER" id="PTHR11904">
    <property type="entry name" value="METHYLTHIOADENOSINE/PURINE NUCLEOSIDE PHOSPHORYLASE"/>
    <property type="match status" value="1"/>
</dbReference>
<organism evidence="7 8">
    <name type="scientific">Chloracidobacterium sp. N</name>
    <dbReference type="NCBI Taxonomy" id="2821540"/>
    <lineage>
        <taxon>Bacteria</taxon>
        <taxon>Pseudomonadati</taxon>
        <taxon>Acidobacteriota</taxon>
        <taxon>Terriglobia</taxon>
        <taxon>Terriglobales</taxon>
        <taxon>Acidobacteriaceae</taxon>
        <taxon>Chloracidobacterium</taxon>
        <taxon>Chloracidobacterium aggregatum</taxon>
    </lineage>
</organism>
<dbReference type="InterPro" id="IPR011270">
    <property type="entry name" value="Pur_Nuc_Pase_Ino/Guo-sp"/>
</dbReference>
<dbReference type="InterPro" id="IPR000845">
    <property type="entry name" value="Nucleoside_phosphorylase_d"/>
</dbReference>
<dbReference type="EC" id="2.4.2.1" evidence="5"/>